<name>A0A179FNQ7_METCM</name>
<dbReference type="KEGG" id="pchm:VFPPC_08289"/>
<dbReference type="GO" id="GO:0005484">
    <property type="term" value="F:SNAP receptor activity"/>
    <property type="evidence" value="ECO:0007669"/>
    <property type="project" value="TreeGrafter"/>
</dbReference>
<dbReference type="GO" id="GO:0006886">
    <property type="term" value="P:intracellular protein transport"/>
    <property type="evidence" value="ECO:0007669"/>
    <property type="project" value="TreeGrafter"/>
</dbReference>
<dbReference type="PANTHER" id="PTHR19957">
    <property type="entry name" value="SYNTAXIN"/>
    <property type="match status" value="1"/>
</dbReference>
<dbReference type="InterPro" id="IPR010989">
    <property type="entry name" value="SNARE"/>
</dbReference>
<evidence type="ECO:0000256" key="1">
    <source>
        <dbReference type="ARBA" id="ARBA00009063"/>
    </source>
</evidence>
<dbReference type="CDD" id="cd15849">
    <property type="entry name" value="SNARE_Sso1"/>
    <property type="match status" value="1"/>
</dbReference>
<dbReference type="GeneID" id="28851014"/>
<dbReference type="InterPro" id="IPR000727">
    <property type="entry name" value="T_SNARE_dom"/>
</dbReference>
<protein>
    <submittedName>
        <fullName evidence="4">t-SNARE protein</fullName>
    </submittedName>
</protein>
<keyword evidence="2" id="KW-0812">Transmembrane</keyword>
<dbReference type="Proteomes" id="UP000078397">
    <property type="component" value="Unassembled WGS sequence"/>
</dbReference>
<comment type="caution">
    <text evidence="4">The sequence shown here is derived from an EMBL/GenBank/DDBJ whole genome shotgun (WGS) entry which is preliminary data.</text>
</comment>
<gene>
    <name evidence="4" type="ORF">VFPPC_08289</name>
</gene>
<dbReference type="GO" id="GO:0006887">
    <property type="term" value="P:exocytosis"/>
    <property type="evidence" value="ECO:0007669"/>
    <property type="project" value="TreeGrafter"/>
</dbReference>
<feature type="domain" description="T-SNARE coiled-coil homology" evidence="3">
    <location>
        <begin position="165"/>
        <end position="227"/>
    </location>
</feature>
<dbReference type="Pfam" id="PF05739">
    <property type="entry name" value="SNARE"/>
    <property type="match status" value="1"/>
</dbReference>
<dbReference type="GO" id="GO:0006906">
    <property type="term" value="P:vesicle fusion"/>
    <property type="evidence" value="ECO:0007669"/>
    <property type="project" value="TreeGrafter"/>
</dbReference>
<keyword evidence="5" id="KW-1185">Reference proteome</keyword>
<comment type="similarity">
    <text evidence="1">Belongs to the syntaxin family.</text>
</comment>
<dbReference type="EMBL" id="LSBJ02000004">
    <property type="protein sequence ID" value="OAQ66771.1"/>
    <property type="molecule type" value="Genomic_DNA"/>
</dbReference>
<dbReference type="GO" id="GO:0031201">
    <property type="term" value="C:SNARE complex"/>
    <property type="evidence" value="ECO:0007669"/>
    <property type="project" value="TreeGrafter"/>
</dbReference>
<dbReference type="PANTHER" id="PTHR19957:SF380">
    <property type="entry name" value="SYNTAXIN FAMILY PROTEIN"/>
    <property type="match status" value="1"/>
</dbReference>
<evidence type="ECO:0000313" key="4">
    <source>
        <dbReference type="EMBL" id="OAQ66771.1"/>
    </source>
</evidence>
<feature type="transmembrane region" description="Helical" evidence="2">
    <location>
        <begin position="265"/>
        <end position="284"/>
    </location>
</feature>
<dbReference type="GO" id="GO:0000149">
    <property type="term" value="F:SNARE binding"/>
    <property type="evidence" value="ECO:0007669"/>
    <property type="project" value="TreeGrafter"/>
</dbReference>
<keyword evidence="2" id="KW-0472">Membrane</keyword>
<dbReference type="RefSeq" id="XP_018143858.1">
    <property type="nucleotide sequence ID" value="XM_018287020.1"/>
</dbReference>
<evidence type="ECO:0000313" key="5">
    <source>
        <dbReference type="Proteomes" id="UP000078397"/>
    </source>
</evidence>
<dbReference type="PROSITE" id="PS50192">
    <property type="entry name" value="T_SNARE"/>
    <property type="match status" value="1"/>
</dbReference>
<evidence type="ECO:0000259" key="3">
    <source>
        <dbReference type="PROSITE" id="PS50192"/>
    </source>
</evidence>
<dbReference type="Gene3D" id="1.20.58.70">
    <property type="match status" value="1"/>
</dbReference>
<dbReference type="STRING" id="1380566.A0A179FNQ7"/>
<keyword evidence="2" id="KW-1133">Transmembrane helix</keyword>
<evidence type="ECO:0000256" key="2">
    <source>
        <dbReference type="SAM" id="Phobius"/>
    </source>
</evidence>
<dbReference type="SUPFAM" id="SSF47661">
    <property type="entry name" value="t-snare proteins"/>
    <property type="match status" value="1"/>
</dbReference>
<reference evidence="4 5" key="1">
    <citation type="journal article" date="2016" name="PLoS Pathog.">
        <title>Biosynthesis of antibiotic leucinostatins in bio-control fungus Purpureocillium lilacinum and their inhibition on phytophthora revealed by genome mining.</title>
        <authorList>
            <person name="Wang G."/>
            <person name="Liu Z."/>
            <person name="Lin R."/>
            <person name="Li E."/>
            <person name="Mao Z."/>
            <person name="Ling J."/>
            <person name="Yang Y."/>
            <person name="Yin W.B."/>
            <person name="Xie B."/>
        </authorList>
    </citation>
    <scope>NUCLEOTIDE SEQUENCE [LARGE SCALE GENOMIC DNA]</scope>
    <source>
        <strain evidence="4">170</strain>
    </source>
</reference>
<organism evidence="4 5">
    <name type="scientific">Pochonia chlamydosporia 170</name>
    <dbReference type="NCBI Taxonomy" id="1380566"/>
    <lineage>
        <taxon>Eukaryota</taxon>
        <taxon>Fungi</taxon>
        <taxon>Dikarya</taxon>
        <taxon>Ascomycota</taxon>
        <taxon>Pezizomycotina</taxon>
        <taxon>Sordariomycetes</taxon>
        <taxon>Hypocreomycetidae</taxon>
        <taxon>Hypocreales</taxon>
        <taxon>Clavicipitaceae</taxon>
        <taxon>Pochonia</taxon>
    </lineage>
</organism>
<dbReference type="GO" id="GO:0005886">
    <property type="term" value="C:plasma membrane"/>
    <property type="evidence" value="ECO:0007669"/>
    <property type="project" value="TreeGrafter"/>
</dbReference>
<proteinExistence type="inferred from homology"/>
<accession>A0A179FNQ7</accession>
<dbReference type="GO" id="GO:0048278">
    <property type="term" value="P:vesicle docking"/>
    <property type="evidence" value="ECO:0007669"/>
    <property type="project" value="TreeGrafter"/>
</dbReference>
<dbReference type="GO" id="GO:0012505">
    <property type="term" value="C:endomembrane system"/>
    <property type="evidence" value="ECO:0007669"/>
    <property type="project" value="TreeGrafter"/>
</dbReference>
<dbReference type="OrthoDB" id="10255013at2759"/>
<sequence>MSSLPQGGRGGGDPVLNEVSNIQGEINRLNAQIDELKSSGAQSLARGESADLQRKSAEVMTMYRTLVQRFGKLKSQTSATNRNVVQVNRVEKELKAALARYNTFKSDYSKAVGAEARRQFEVVRPDASEREIAQVVEEAQSGQQMQIFQQALQQSGRQRAAQDVLRNVQARHDDLLKLERDLQEVMELMETMADMVYKQDEVVMKIEEQTEAVNDNLDKGVEEIGVAVNTARKTRKKKWICLGICGKQQFISDPYLSQSMRIDDFTVAIIIVVIIIVLIYIFVIRGTSGGGNKNNSKRAIEDLTGAVASRFMSVAAPHAKRLEPRAAIDEELAQQMLRISRERIHFPQLPNN</sequence>
<dbReference type="AlphaFoldDB" id="A0A179FNQ7"/>
<dbReference type="InterPro" id="IPR045242">
    <property type="entry name" value="Syntaxin"/>
</dbReference>